<reference evidence="12" key="2">
    <citation type="journal article" date="2024" name="Plant">
        <title>Genomic evolution and insights into agronomic trait innovations of Sesamum species.</title>
        <authorList>
            <person name="Miao H."/>
            <person name="Wang L."/>
            <person name="Qu L."/>
            <person name="Liu H."/>
            <person name="Sun Y."/>
            <person name="Le M."/>
            <person name="Wang Q."/>
            <person name="Wei S."/>
            <person name="Zheng Y."/>
            <person name="Lin W."/>
            <person name="Duan Y."/>
            <person name="Cao H."/>
            <person name="Xiong S."/>
            <person name="Wang X."/>
            <person name="Wei L."/>
            <person name="Li C."/>
            <person name="Ma Q."/>
            <person name="Ju M."/>
            <person name="Zhao R."/>
            <person name="Li G."/>
            <person name="Mu C."/>
            <person name="Tian Q."/>
            <person name="Mei H."/>
            <person name="Zhang T."/>
            <person name="Gao T."/>
            <person name="Zhang H."/>
        </authorList>
    </citation>
    <scope>NUCLEOTIDE SEQUENCE</scope>
    <source>
        <strain evidence="12">G02</strain>
    </source>
</reference>
<dbReference type="GO" id="GO:0010268">
    <property type="term" value="P:brassinosteroid homeostasis"/>
    <property type="evidence" value="ECO:0007669"/>
    <property type="project" value="TreeGrafter"/>
</dbReference>
<comment type="subcellular location">
    <subcellularLocation>
        <location evidence="1">Cell membrane</location>
        <topology evidence="1">Lipid-anchor</topology>
        <orientation evidence="1">Cytoplasmic side</orientation>
    </subcellularLocation>
</comment>
<dbReference type="NCBIfam" id="TIGR00231">
    <property type="entry name" value="small_GTP"/>
    <property type="match status" value="1"/>
</dbReference>
<keyword evidence="9" id="KW-0636">Prenylation</keyword>
<dbReference type="SUPFAM" id="SSF48264">
    <property type="entry name" value="Cytochrome P450"/>
    <property type="match status" value="1"/>
</dbReference>
<dbReference type="GO" id="GO:0016125">
    <property type="term" value="P:sterol metabolic process"/>
    <property type="evidence" value="ECO:0007669"/>
    <property type="project" value="TreeGrafter"/>
</dbReference>
<keyword evidence="3" id="KW-0479">Metal-binding</keyword>
<dbReference type="AlphaFoldDB" id="A0AAW2RBL3"/>
<evidence type="ECO:0000256" key="1">
    <source>
        <dbReference type="ARBA" id="ARBA00004342"/>
    </source>
</evidence>
<dbReference type="SUPFAM" id="SSF52540">
    <property type="entry name" value="P-loop containing nucleoside triphosphate hydrolases"/>
    <property type="match status" value="1"/>
</dbReference>
<reference evidence="12" key="1">
    <citation type="submission" date="2020-06" db="EMBL/GenBank/DDBJ databases">
        <authorList>
            <person name="Li T."/>
            <person name="Hu X."/>
            <person name="Zhang T."/>
            <person name="Song X."/>
            <person name="Zhang H."/>
            <person name="Dai N."/>
            <person name="Sheng W."/>
            <person name="Hou X."/>
            <person name="Wei L."/>
        </authorList>
    </citation>
    <scope>NUCLEOTIDE SEQUENCE</scope>
    <source>
        <strain evidence="12">G02</strain>
        <tissue evidence="12">Leaf</tissue>
    </source>
</reference>
<evidence type="ECO:0000256" key="3">
    <source>
        <dbReference type="ARBA" id="ARBA00022723"/>
    </source>
</evidence>
<comment type="caution">
    <text evidence="12">The sequence shown here is derived from an EMBL/GenBank/DDBJ whole genome shotgun (WGS) entry which is preliminary data.</text>
</comment>
<dbReference type="PROSITE" id="PS51420">
    <property type="entry name" value="RHO"/>
    <property type="match status" value="1"/>
</dbReference>
<dbReference type="GO" id="GO:0004497">
    <property type="term" value="F:monooxygenase activity"/>
    <property type="evidence" value="ECO:0007669"/>
    <property type="project" value="InterPro"/>
</dbReference>
<dbReference type="FunFam" id="3.40.50.300:FF:000263">
    <property type="entry name" value="Ras-related protein RABB1c"/>
    <property type="match status" value="1"/>
</dbReference>
<dbReference type="GO" id="GO:0016132">
    <property type="term" value="P:brassinosteroid biosynthetic process"/>
    <property type="evidence" value="ECO:0007669"/>
    <property type="project" value="TreeGrafter"/>
</dbReference>
<feature type="region of interest" description="Disordered" evidence="11">
    <location>
        <begin position="540"/>
        <end position="567"/>
    </location>
</feature>
<evidence type="ECO:0000256" key="8">
    <source>
        <dbReference type="ARBA" id="ARBA00023288"/>
    </source>
</evidence>
<dbReference type="PANTHER" id="PTHR24286">
    <property type="entry name" value="CYTOCHROME P450 26"/>
    <property type="match status" value="1"/>
</dbReference>
<gene>
    <name evidence="12" type="ORF">Sradi_3042400</name>
</gene>
<dbReference type="Gene3D" id="3.40.50.300">
    <property type="entry name" value="P-loop containing nucleotide triphosphate hydrolases"/>
    <property type="match status" value="1"/>
</dbReference>
<evidence type="ECO:0000256" key="6">
    <source>
        <dbReference type="ARBA" id="ARBA00023134"/>
    </source>
</evidence>
<proteinExistence type="inferred from homology"/>
<keyword evidence="6" id="KW-0342">GTP-binding</keyword>
<dbReference type="InterPro" id="IPR036396">
    <property type="entry name" value="Cyt_P450_sf"/>
</dbReference>
<dbReference type="InterPro" id="IPR005225">
    <property type="entry name" value="Small_GTP-bd"/>
</dbReference>
<dbReference type="GO" id="GO:0003924">
    <property type="term" value="F:GTPase activity"/>
    <property type="evidence" value="ECO:0007669"/>
    <property type="project" value="InterPro"/>
</dbReference>
<dbReference type="SMART" id="SM00176">
    <property type="entry name" value="RAN"/>
    <property type="match status" value="1"/>
</dbReference>
<evidence type="ECO:0000256" key="11">
    <source>
        <dbReference type="SAM" id="MobiDB-lite"/>
    </source>
</evidence>
<dbReference type="SMART" id="SM00175">
    <property type="entry name" value="RAB"/>
    <property type="match status" value="1"/>
</dbReference>
<comment type="function">
    <text evidence="10">Intracellular vesicle trafficking and protein transport.</text>
</comment>
<dbReference type="PROSITE" id="PS51421">
    <property type="entry name" value="RAS"/>
    <property type="match status" value="1"/>
</dbReference>
<evidence type="ECO:0000256" key="5">
    <source>
        <dbReference type="ARBA" id="ARBA00023004"/>
    </source>
</evidence>
<protein>
    <submittedName>
        <fullName evidence="12">Cytochrome</fullName>
    </submittedName>
</protein>
<dbReference type="InterPro" id="IPR001806">
    <property type="entry name" value="Small_GTPase"/>
</dbReference>
<dbReference type="GO" id="GO:0005886">
    <property type="term" value="C:plasma membrane"/>
    <property type="evidence" value="ECO:0007669"/>
    <property type="project" value="UniProtKB-SubCell"/>
</dbReference>
<evidence type="ECO:0000256" key="4">
    <source>
        <dbReference type="ARBA" id="ARBA00022741"/>
    </source>
</evidence>
<sequence>MGAFLALVFSLLLGLVLVCKLFGISIFKEKAKAAATAASLPNGTKFYWPLLGETLAFLHPHNSTSTGRFLQDHCSRFGSVFKSHLFFTPTIVSCDLELNTFVLQNEERLFQSSYPKPVHDILGNLSMMLVSGDLHKKLRSVALSFINASKSRPDFLLVVEKLSISFIDSWKTKNQVHFLKEARQLTFYLMLKNLVSIEPEDPIAAKVLHDFLTFMKGFVSLPLHIPGTAYSKAVTARRRISSTLKDIIKKRESAMSGAHGRGDFLDEVMGKGCLNDEEKVSILLDLLLAGYETTSGLMALIVYFLAHAPSALQTLQNEHQVLRKRKKEGEPLSWEDYKNMEFTSHVISEALRCGNLVKFVHRKALKDVKFKGVGKSCLLLQFTDKRFLREHDLTIGVEFGARMVTIDGRPIKLQIWDTAGQESFRSITRSYYRGAAGALLVYDITRRETFNHLASWLEDARQHANPNITILLVGNKSDLAHRRAVSKEEGEQFAKENGLLFLEASASTGQNVEEAFTKTGAKILQKIQEGVFDVSNESSGIKVGHGRAQGPVGGRDGAVAQRSGCCS</sequence>
<dbReference type="GO" id="GO:0020037">
    <property type="term" value="F:heme binding"/>
    <property type="evidence" value="ECO:0007669"/>
    <property type="project" value="InterPro"/>
</dbReference>
<dbReference type="GO" id="GO:0005525">
    <property type="term" value="F:GTP binding"/>
    <property type="evidence" value="ECO:0007669"/>
    <property type="project" value="UniProtKB-KW"/>
</dbReference>
<dbReference type="SMART" id="SM00174">
    <property type="entry name" value="RHO"/>
    <property type="match status" value="1"/>
</dbReference>
<evidence type="ECO:0000313" key="12">
    <source>
        <dbReference type="EMBL" id="KAL0377369.1"/>
    </source>
</evidence>
<dbReference type="EMBL" id="JACGWJ010000013">
    <property type="protein sequence ID" value="KAL0377369.1"/>
    <property type="molecule type" value="Genomic_DNA"/>
</dbReference>
<keyword evidence="5" id="KW-0408">Iron</keyword>
<accession>A0AAW2RBL3</accession>
<name>A0AAW2RBL3_SESRA</name>
<dbReference type="PROSITE" id="PS51419">
    <property type="entry name" value="RAB"/>
    <property type="match status" value="1"/>
</dbReference>
<keyword evidence="4" id="KW-0547">Nucleotide-binding</keyword>
<evidence type="ECO:0000256" key="10">
    <source>
        <dbReference type="ARBA" id="ARBA00060176"/>
    </source>
</evidence>
<keyword evidence="7" id="KW-0472">Membrane</keyword>
<dbReference type="GO" id="GO:0005506">
    <property type="term" value="F:iron ion binding"/>
    <property type="evidence" value="ECO:0007669"/>
    <property type="project" value="InterPro"/>
</dbReference>
<evidence type="ECO:0000256" key="2">
    <source>
        <dbReference type="ARBA" id="ARBA00006270"/>
    </source>
</evidence>
<dbReference type="GO" id="GO:0016705">
    <property type="term" value="F:oxidoreductase activity, acting on paired donors, with incorporation or reduction of molecular oxygen"/>
    <property type="evidence" value="ECO:0007669"/>
    <property type="project" value="InterPro"/>
</dbReference>
<organism evidence="12">
    <name type="scientific">Sesamum radiatum</name>
    <name type="common">Black benniseed</name>
    <dbReference type="NCBI Taxonomy" id="300843"/>
    <lineage>
        <taxon>Eukaryota</taxon>
        <taxon>Viridiplantae</taxon>
        <taxon>Streptophyta</taxon>
        <taxon>Embryophyta</taxon>
        <taxon>Tracheophyta</taxon>
        <taxon>Spermatophyta</taxon>
        <taxon>Magnoliopsida</taxon>
        <taxon>eudicotyledons</taxon>
        <taxon>Gunneridae</taxon>
        <taxon>Pentapetalae</taxon>
        <taxon>asterids</taxon>
        <taxon>lamiids</taxon>
        <taxon>Lamiales</taxon>
        <taxon>Pedaliaceae</taxon>
        <taxon>Sesamum</taxon>
    </lineage>
</organism>
<comment type="similarity">
    <text evidence="2">Belongs to the small GTPase superfamily. Rab family.</text>
</comment>
<dbReference type="InterPro" id="IPR027417">
    <property type="entry name" value="P-loop_NTPase"/>
</dbReference>
<dbReference type="PRINTS" id="PR00449">
    <property type="entry name" value="RASTRNSFRMNG"/>
</dbReference>
<evidence type="ECO:0000256" key="9">
    <source>
        <dbReference type="ARBA" id="ARBA00023289"/>
    </source>
</evidence>
<dbReference type="Pfam" id="PF00071">
    <property type="entry name" value="Ras"/>
    <property type="match status" value="1"/>
</dbReference>
<dbReference type="Gene3D" id="1.10.630.10">
    <property type="entry name" value="Cytochrome P450"/>
    <property type="match status" value="1"/>
</dbReference>
<dbReference type="SMART" id="SM00173">
    <property type="entry name" value="RAS"/>
    <property type="match status" value="1"/>
</dbReference>
<keyword evidence="8" id="KW-0449">Lipoprotein</keyword>
<dbReference type="PANTHER" id="PTHR24286:SF159">
    <property type="entry name" value="CYTOCHROME P450, FAMILY 724, SUBFAMILY A, POLYPEPTIDE 1"/>
    <property type="match status" value="1"/>
</dbReference>
<evidence type="ECO:0000256" key="7">
    <source>
        <dbReference type="ARBA" id="ARBA00023136"/>
    </source>
</evidence>